<dbReference type="EMBL" id="MIPY01000039">
    <property type="protein sequence ID" value="OES25763.1"/>
    <property type="molecule type" value="Genomic_DNA"/>
</dbReference>
<keyword evidence="3" id="KW-0238">DNA-binding</keyword>
<dbReference type="GO" id="GO:0003677">
    <property type="term" value="F:DNA binding"/>
    <property type="evidence" value="ECO:0007669"/>
    <property type="project" value="UniProtKB-KW"/>
</dbReference>
<evidence type="ECO:0000256" key="1">
    <source>
        <dbReference type="ARBA" id="ARBA00008857"/>
    </source>
</evidence>
<feature type="domain" description="Tyr recombinase" evidence="5">
    <location>
        <begin position="216"/>
        <end position="430"/>
    </location>
</feature>
<sequence>MKYHPITDTIELQALQRDILDSQEFKSVYPTLSEYIDSFEQQGIPAKNDLKQLLNFLVTGLSNAKGTQSRFRNEAERFTLFCWHERGKSVLDIKLEDIKLYIDWIWSPPKNLIADTTISSRFKYRSNSDIRVVNPEWRPFVHRTPKANRKIESLIAPGKASSIKHAYKLSQTSLRNSYASLNIFFKWLIDAELVMRNYLADAKKNCKYLIKGKIYQPPHTFDDEVWDIFIQCLTDAADENPKFEIHRFVVLSLKVLFLRISELSSRDYYTPLFNHFRPDPSNEGWVLHVVGKGKKERVVTVPDSYIENVLGRYRESMDLAPLPRIDEDTPILPSTKTGKPLKQDSVNNIVEEAFDLVISTLMKSGKKQQALDIAGASSHWLRHTGATQALDELNETMLAEELGHASVKTTVEIYVAPAHRDRIRKGSQRKL</sequence>
<dbReference type="Proteomes" id="UP000095392">
    <property type="component" value="Unassembled WGS sequence"/>
</dbReference>
<accession>A0AB36FLH3</accession>
<protein>
    <submittedName>
        <fullName evidence="6">Phage integrase family protein</fullName>
    </submittedName>
</protein>
<dbReference type="InterPro" id="IPR013762">
    <property type="entry name" value="Integrase-like_cat_sf"/>
</dbReference>
<comment type="similarity">
    <text evidence="1">Belongs to the 'phage' integrase family.</text>
</comment>
<dbReference type="Pfam" id="PF00589">
    <property type="entry name" value="Phage_integrase"/>
    <property type="match status" value="1"/>
</dbReference>
<dbReference type="AlphaFoldDB" id="A0AB36FLH3"/>
<name>A0AB36FLH3_ALTMA</name>
<dbReference type="GO" id="GO:0006310">
    <property type="term" value="P:DNA recombination"/>
    <property type="evidence" value="ECO:0007669"/>
    <property type="project" value="UniProtKB-KW"/>
</dbReference>
<keyword evidence="2" id="KW-0229">DNA integration</keyword>
<gene>
    <name evidence="6" type="ORF">BFV95_4281</name>
</gene>
<dbReference type="PANTHER" id="PTHR30349:SF41">
    <property type="entry name" value="INTEGRASE_RECOMBINASE PROTEIN MJ0367-RELATED"/>
    <property type="match status" value="1"/>
</dbReference>
<comment type="caution">
    <text evidence="6">The sequence shown here is derived from an EMBL/GenBank/DDBJ whole genome shotgun (WGS) entry which is preliminary data.</text>
</comment>
<evidence type="ECO:0000256" key="4">
    <source>
        <dbReference type="ARBA" id="ARBA00023172"/>
    </source>
</evidence>
<organism evidence="6 7">
    <name type="scientific">Alteromonas macleodii</name>
    <name type="common">Pseudoalteromonas macleodii</name>
    <dbReference type="NCBI Taxonomy" id="28108"/>
    <lineage>
        <taxon>Bacteria</taxon>
        <taxon>Pseudomonadati</taxon>
        <taxon>Pseudomonadota</taxon>
        <taxon>Gammaproteobacteria</taxon>
        <taxon>Alteromonadales</taxon>
        <taxon>Alteromonadaceae</taxon>
        <taxon>Alteromonas/Salinimonas group</taxon>
        <taxon>Alteromonas</taxon>
    </lineage>
</organism>
<dbReference type="InterPro" id="IPR011010">
    <property type="entry name" value="DNA_brk_join_enz"/>
</dbReference>
<keyword evidence="7" id="KW-1185">Reference proteome</keyword>
<dbReference type="PROSITE" id="PS51898">
    <property type="entry name" value="TYR_RECOMBINASE"/>
    <property type="match status" value="1"/>
</dbReference>
<proteinExistence type="inferred from homology"/>
<dbReference type="PANTHER" id="PTHR30349">
    <property type="entry name" value="PHAGE INTEGRASE-RELATED"/>
    <property type="match status" value="1"/>
</dbReference>
<dbReference type="RefSeq" id="WP_069945392.1">
    <property type="nucleotide sequence ID" value="NZ_JAEMVH010000002.1"/>
</dbReference>
<dbReference type="SUPFAM" id="SSF56349">
    <property type="entry name" value="DNA breaking-rejoining enzymes"/>
    <property type="match status" value="1"/>
</dbReference>
<dbReference type="InterPro" id="IPR010998">
    <property type="entry name" value="Integrase_recombinase_N"/>
</dbReference>
<dbReference type="Gene3D" id="1.10.150.130">
    <property type="match status" value="1"/>
</dbReference>
<evidence type="ECO:0000259" key="5">
    <source>
        <dbReference type="PROSITE" id="PS51898"/>
    </source>
</evidence>
<evidence type="ECO:0000256" key="2">
    <source>
        <dbReference type="ARBA" id="ARBA00022908"/>
    </source>
</evidence>
<dbReference type="InterPro" id="IPR050090">
    <property type="entry name" value="Tyrosine_recombinase_XerCD"/>
</dbReference>
<dbReference type="GO" id="GO:0015074">
    <property type="term" value="P:DNA integration"/>
    <property type="evidence" value="ECO:0007669"/>
    <property type="project" value="UniProtKB-KW"/>
</dbReference>
<dbReference type="InterPro" id="IPR002104">
    <property type="entry name" value="Integrase_catalytic"/>
</dbReference>
<dbReference type="Gene3D" id="1.10.443.10">
    <property type="entry name" value="Intergrase catalytic core"/>
    <property type="match status" value="1"/>
</dbReference>
<evidence type="ECO:0000313" key="7">
    <source>
        <dbReference type="Proteomes" id="UP000095392"/>
    </source>
</evidence>
<evidence type="ECO:0000313" key="6">
    <source>
        <dbReference type="EMBL" id="OES25763.1"/>
    </source>
</evidence>
<dbReference type="CDD" id="cd00397">
    <property type="entry name" value="DNA_BRE_C"/>
    <property type="match status" value="1"/>
</dbReference>
<reference evidence="6 7" key="1">
    <citation type="submission" date="2016-09" db="EMBL/GenBank/DDBJ databases">
        <title>Draft Genome Sequence of four Alteromonas macleodii strains isolated from copper coupons and grown long-term at elevated copper levels.</title>
        <authorList>
            <person name="Cusick K."/>
            <person name="Dale J."/>
            <person name="Little B."/>
            <person name="Biffinger J."/>
        </authorList>
    </citation>
    <scope>NUCLEOTIDE SEQUENCE [LARGE SCALE GENOMIC DNA]</scope>
    <source>
        <strain evidence="6 7">KCP01</strain>
    </source>
</reference>
<keyword evidence="4" id="KW-0233">DNA recombination</keyword>
<evidence type="ECO:0000256" key="3">
    <source>
        <dbReference type="ARBA" id="ARBA00023125"/>
    </source>
</evidence>